<dbReference type="InterPro" id="IPR015943">
    <property type="entry name" value="WD40/YVTN_repeat-like_dom_sf"/>
</dbReference>
<evidence type="ECO:0000313" key="12">
    <source>
        <dbReference type="Proteomes" id="UP001148838"/>
    </source>
</evidence>
<evidence type="ECO:0000256" key="4">
    <source>
        <dbReference type="ARBA" id="ARBA00023069"/>
    </source>
</evidence>
<dbReference type="InterPro" id="IPR056155">
    <property type="entry name" value="Beta-prop_IFT140_2nd"/>
</dbReference>
<keyword evidence="12" id="KW-1185">Reference proteome</keyword>
<evidence type="ECO:0000256" key="6">
    <source>
        <dbReference type="SAM" id="MobiDB-lite"/>
    </source>
</evidence>
<proteinExistence type="predicted"/>
<feature type="domain" description="IFT140 first beta-propeller" evidence="7">
    <location>
        <begin position="3"/>
        <end position="437"/>
    </location>
</feature>
<evidence type="ECO:0000259" key="10">
    <source>
        <dbReference type="Pfam" id="PF24762"/>
    </source>
</evidence>
<sequence>MSLYFDSKVQSPDPGCINIHLEWHEQHPLLAVSSYSQDKGGFVTIYDELGEPLSDVIWPQHPVSQVTALAWHPTKKLLVTGWENGEVKAWAGDTEFTSVQSVHQAPITILQWSTLGVGWCQETRYGGSLVGSKVDSRGQILADFHHELKDPLTHIAFRRNPKRSAQGLDINGLAKAAVAGDERALDLFSAWRPRTAGQRFSMHPGQGDNLCFYVGALSGALFYFSETGTCTEILNTEGTILKKILYHEHKDNLIVMTEDLNVGQFQVNPNGQVTEIMKVKLSGRSQDASMVWAGPGLLAVITGDLSIRCWDLDTGESYLLDAEPISSSPTASSSTSAASNMPTEIFTSLAFCQQKGVLSGGTNVGAIIMWRFSKAEGSGDSLNSGRSASPTTMDPAQNWIREPPCNVRGAVKQLAWSRSHPLLAVNAITAVYVLREQQLCAHSSKLVSAVQVSPSQLVVEVEMKENRGKFHTLELSTDLQVKGVAVTTDHVALWSSKTMVVYQLVTEGITDDARTTSKTIGKLKINEVESALVHDQSLLILEQEQSVVQVRTFQGTVKQNLPTSDIEGHPIDMQLCGAFLTVATAAGWIKMWDLSRREAKIHSNPKNLEEIIDDFGEIIMAKCNSNGTKVSITIAKSNFLPDPKLFLWDIESDNLQYFNFATGKLDINDDEELESSPLDSDDQDNLTLSSTTIEQVSLGPTRDVSGRFALSHQWDEEEPRLLVCEAKLLPNSGKSKISMAMPEPSPGTSWSRRASSSTMTVLAASGSEKKDKISEVMLVTFFATPESEQLLLQDVTALQSGNHSRLLAVHTPHYRILCKHSQQQGSKTSSGLVERLVMRDFEGLQNCDKATRDAVLDFSYNLSIGNMDEAFRAIKTIRRQVFLPTVHVIVIDSIVTEAVWESLARMCVKTKRLDVAFVCLGHMKHARGAMALREAMKEPELEARVAMLAVQLGLTEEAERLYASCGRWDLLNRMYQAGGEWDRALRVAEEQDRIHLRSTYFNYACHLEARGDLMGAAHMYERADAHRSQVPRMLLDDHRALEQYVLKSKDPSGKVVPAWETCPACNCRRKCVDIVDGEEKQEIITKFNSLVSKEAQDAFLCASITPRSVQRRRPRKGEDSGVRNFSYAYKIQLKTKEHVICKKTFCSLYGIKKARVERLSSYVANNIGSPPDNRGKHDNRPNRNNMSLRQLVKWWGQYMESTGNMDQAVQYYEEAQDYFSLVRVLCFQENLQRASEIASATGDKAACYHLARQYEAMGKISEAVHFFSRAQAYGNAVRICKEQGMEDQLWNLAVLAGPREKLEAAQYFEFCDKPVPEKAVLLYHRAGMLHKALDLAFKTQQFTALQFIAVELNSTSDPALVQKCAHFFVENGQYDKAVDLLAVGKQYVEALSLCVEHNIPVTEDLAEKLTMNKGEGDEATRVRILEKVAESALVQGNYHLATKKYTQAGNKVAAMKALLKSGDTEKIIFFANVSRQHEIYVMAANYLQSLDWQNQPEILKNIVAFYSKGRAPALLANFYVACAQVEVDVYQNYEKALGALGEASRCMAKVTSPRDPVQHQRILDTLNTRMTLVKRFVDIRRFAERGDRETALSQCRQLLQHSSDLDAAGVRVGDVYALMVDSLMAGGDFRGAHQLLEEFRRAAGSGVNLAYYLSSSTLDRLSRELGVPLTGSGDKIRGGPVRQDRVSDQDEPLDEEVEVVEEEEVMEAERSTPTHVFKNGQAYAI</sequence>
<comment type="subcellular location">
    <subcellularLocation>
        <location evidence="1">Cell projection</location>
        <location evidence="1">Cilium</location>
    </subcellularLocation>
</comment>
<dbReference type="EMBL" id="JAJSOF020000011">
    <property type="protein sequence ID" value="KAJ4444531.1"/>
    <property type="molecule type" value="Genomic_DNA"/>
</dbReference>
<organism evidence="11 12">
    <name type="scientific">Periplaneta americana</name>
    <name type="common">American cockroach</name>
    <name type="synonym">Blatta americana</name>
    <dbReference type="NCBI Taxonomy" id="6978"/>
    <lineage>
        <taxon>Eukaryota</taxon>
        <taxon>Metazoa</taxon>
        <taxon>Ecdysozoa</taxon>
        <taxon>Arthropoda</taxon>
        <taxon>Hexapoda</taxon>
        <taxon>Insecta</taxon>
        <taxon>Pterygota</taxon>
        <taxon>Neoptera</taxon>
        <taxon>Polyneoptera</taxon>
        <taxon>Dictyoptera</taxon>
        <taxon>Blattodea</taxon>
        <taxon>Blattoidea</taxon>
        <taxon>Blattidae</taxon>
        <taxon>Blattinae</taxon>
        <taxon>Periplaneta</taxon>
    </lineage>
</organism>
<dbReference type="Gene3D" id="2.130.10.10">
    <property type="entry name" value="YVTN repeat-like/Quinoprotein amine dehydrogenase"/>
    <property type="match status" value="2"/>
</dbReference>
<reference evidence="11 12" key="1">
    <citation type="journal article" date="2022" name="Allergy">
        <title>Genome assembly and annotation of Periplaneta americana reveal a comprehensive cockroach allergen profile.</title>
        <authorList>
            <person name="Wang L."/>
            <person name="Xiong Q."/>
            <person name="Saelim N."/>
            <person name="Wang L."/>
            <person name="Nong W."/>
            <person name="Wan A.T."/>
            <person name="Shi M."/>
            <person name="Liu X."/>
            <person name="Cao Q."/>
            <person name="Hui J.H.L."/>
            <person name="Sookrung N."/>
            <person name="Leung T.F."/>
            <person name="Tungtrongchitr A."/>
            <person name="Tsui S.K.W."/>
        </authorList>
    </citation>
    <scope>NUCLEOTIDE SEQUENCE [LARGE SCALE GENOMIC DNA]</scope>
    <source>
        <strain evidence="11">PWHHKU_190912</strain>
    </source>
</reference>
<dbReference type="Pfam" id="PF23383">
    <property type="entry name" value="Beta-prop_IFT140_1st"/>
    <property type="match status" value="1"/>
</dbReference>
<dbReference type="PANTHER" id="PTHR15722">
    <property type="entry name" value="IFT140/172-RELATED"/>
    <property type="match status" value="1"/>
</dbReference>
<dbReference type="InterPro" id="IPR056156">
    <property type="entry name" value="TPR_IF140_C"/>
</dbReference>
<gene>
    <name evidence="11" type="ORF">ANN_06326</name>
</gene>
<evidence type="ECO:0000256" key="2">
    <source>
        <dbReference type="ARBA" id="ARBA00022574"/>
    </source>
</evidence>
<evidence type="ECO:0000256" key="1">
    <source>
        <dbReference type="ARBA" id="ARBA00004138"/>
    </source>
</evidence>
<feature type="domain" description="IFT140 second beta-propeller" evidence="8">
    <location>
        <begin position="447"/>
        <end position="819"/>
    </location>
</feature>
<dbReference type="SUPFAM" id="SSF50978">
    <property type="entry name" value="WD40 repeat-like"/>
    <property type="match status" value="1"/>
</dbReference>
<evidence type="ECO:0008006" key="13">
    <source>
        <dbReference type="Google" id="ProtNLM"/>
    </source>
</evidence>
<feature type="compositionally biased region" description="Basic and acidic residues" evidence="6">
    <location>
        <begin position="1674"/>
        <end position="1688"/>
    </location>
</feature>
<evidence type="ECO:0000259" key="8">
    <source>
        <dbReference type="Pfam" id="PF23385"/>
    </source>
</evidence>
<evidence type="ECO:0000313" key="11">
    <source>
        <dbReference type="EMBL" id="KAJ4444531.1"/>
    </source>
</evidence>
<dbReference type="PANTHER" id="PTHR15722:SF7">
    <property type="entry name" value="INTRAFLAGELLAR TRANSPORT PROTEIN 140 HOMOLOG"/>
    <property type="match status" value="1"/>
</dbReference>
<keyword evidence="2" id="KW-0853">WD repeat</keyword>
<evidence type="ECO:0000256" key="3">
    <source>
        <dbReference type="ARBA" id="ARBA00022737"/>
    </source>
</evidence>
<name>A0ABQ8TEI2_PERAM</name>
<feature type="compositionally biased region" description="Polar residues" evidence="6">
    <location>
        <begin position="380"/>
        <end position="395"/>
    </location>
</feature>
<evidence type="ECO:0000259" key="7">
    <source>
        <dbReference type="Pfam" id="PF23383"/>
    </source>
</evidence>
<keyword evidence="3" id="KW-0677">Repeat</keyword>
<feature type="region of interest" description="Disordered" evidence="6">
    <location>
        <begin position="376"/>
        <end position="400"/>
    </location>
</feature>
<dbReference type="InterPro" id="IPR056154">
    <property type="entry name" value="Beta-prop_IFT140_1st"/>
</dbReference>
<dbReference type="SUPFAM" id="SSF48452">
    <property type="entry name" value="TPR-like"/>
    <property type="match status" value="1"/>
</dbReference>
<dbReference type="Pfam" id="PF24760">
    <property type="entry name" value="TPR_IF140_C"/>
    <property type="match status" value="1"/>
</dbReference>
<comment type="caution">
    <text evidence="11">The sequence shown here is derived from an EMBL/GenBank/DDBJ whole genome shotgun (WGS) entry which is preliminary data.</text>
</comment>
<feature type="region of interest" description="Disordered" evidence="6">
    <location>
        <begin position="735"/>
        <end position="754"/>
    </location>
</feature>
<keyword evidence="5" id="KW-0966">Cell projection</keyword>
<dbReference type="Pfam" id="PF23385">
    <property type="entry name" value="Beta-prop_IFT140_2nd"/>
    <property type="match status" value="1"/>
</dbReference>
<evidence type="ECO:0000259" key="9">
    <source>
        <dbReference type="Pfam" id="PF24760"/>
    </source>
</evidence>
<dbReference type="InterPro" id="IPR036322">
    <property type="entry name" value="WD40_repeat_dom_sf"/>
</dbReference>
<dbReference type="Pfam" id="PF24762">
    <property type="entry name" value="TPR_IF140-IFT172"/>
    <property type="match status" value="2"/>
</dbReference>
<keyword evidence="4" id="KW-0969">Cilium</keyword>
<dbReference type="Proteomes" id="UP001148838">
    <property type="component" value="Unassembled WGS sequence"/>
</dbReference>
<dbReference type="InterPro" id="IPR011990">
    <property type="entry name" value="TPR-like_helical_dom_sf"/>
</dbReference>
<feature type="domain" description="IF140/IFT172/WDR19 TPR" evidence="10">
    <location>
        <begin position="1189"/>
        <end position="1505"/>
    </location>
</feature>
<protein>
    <recommendedName>
        <fullName evidence="13">Intraflagellar transport protein 140 homolog</fullName>
    </recommendedName>
</protein>
<feature type="region of interest" description="Disordered" evidence="6">
    <location>
        <begin position="1669"/>
        <end position="1692"/>
    </location>
</feature>
<feature type="domain" description="IF140/IFT172/WDR19 TPR" evidence="10">
    <location>
        <begin position="865"/>
        <end position="1052"/>
    </location>
</feature>
<feature type="domain" description="IF140 C-terminal TPR" evidence="9">
    <location>
        <begin position="1514"/>
        <end position="1639"/>
    </location>
</feature>
<evidence type="ECO:0000256" key="5">
    <source>
        <dbReference type="ARBA" id="ARBA00023273"/>
    </source>
</evidence>
<accession>A0ABQ8TEI2</accession>
<dbReference type="InterPro" id="IPR056168">
    <property type="entry name" value="TPR_IF140/IFT172/WDR19"/>
</dbReference>
<dbReference type="Gene3D" id="1.25.40.470">
    <property type="match status" value="2"/>
</dbReference>